<keyword evidence="7" id="KW-1133">Transmembrane helix</keyword>
<dbReference type="PANTHER" id="PTHR15835">
    <property type="entry name" value="NUCLEAR-INTERACTING PARTNER OF ALK"/>
    <property type="match status" value="1"/>
</dbReference>
<name>A0A8H4ADR7_GIGMA</name>
<evidence type="ECO:0000256" key="6">
    <source>
        <dbReference type="SAM" id="MobiDB-lite"/>
    </source>
</evidence>
<evidence type="ECO:0000313" key="10">
    <source>
        <dbReference type="EMBL" id="KAF0483257.1"/>
    </source>
</evidence>
<protein>
    <submittedName>
        <fullName evidence="10">Zf-C3HC-domain-containing protein</fullName>
    </submittedName>
</protein>
<dbReference type="Proteomes" id="UP000439903">
    <property type="component" value="Unassembled WGS sequence"/>
</dbReference>
<feature type="transmembrane region" description="Helical" evidence="7">
    <location>
        <begin position="7"/>
        <end position="30"/>
    </location>
</feature>
<comment type="subcellular location">
    <subcellularLocation>
        <location evidence="1">Nucleus</location>
    </subcellularLocation>
</comment>
<evidence type="ECO:0000256" key="5">
    <source>
        <dbReference type="ARBA" id="ARBA00023242"/>
    </source>
</evidence>
<evidence type="ECO:0000256" key="1">
    <source>
        <dbReference type="ARBA" id="ARBA00004123"/>
    </source>
</evidence>
<keyword evidence="4" id="KW-0862">Zinc</keyword>
<evidence type="ECO:0000256" key="2">
    <source>
        <dbReference type="ARBA" id="ARBA00022723"/>
    </source>
</evidence>
<evidence type="ECO:0000256" key="4">
    <source>
        <dbReference type="ARBA" id="ARBA00022833"/>
    </source>
</evidence>
<dbReference type="GO" id="GO:0005634">
    <property type="term" value="C:nucleus"/>
    <property type="evidence" value="ECO:0007669"/>
    <property type="project" value="UniProtKB-SubCell"/>
</dbReference>
<dbReference type="InterPro" id="IPR012935">
    <property type="entry name" value="NuBaID_N"/>
</dbReference>
<keyword evidence="3" id="KW-0863">Zinc-finger</keyword>
<dbReference type="Pfam" id="PF08600">
    <property type="entry name" value="NuBaID_C"/>
    <property type="match status" value="1"/>
</dbReference>
<feature type="region of interest" description="Disordered" evidence="6">
    <location>
        <begin position="393"/>
        <end position="418"/>
    </location>
</feature>
<keyword evidence="2" id="KW-0479">Metal-binding</keyword>
<evidence type="ECO:0000259" key="8">
    <source>
        <dbReference type="Pfam" id="PF07967"/>
    </source>
</evidence>
<keyword evidence="7" id="KW-0472">Membrane</keyword>
<evidence type="ECO:0000259" key="9">
    <source>
        <dbReference type="Pfam" id="PF08600"/>
    </source>
</evidence>
<dbReference type="OrthoDB" id="614844at2759"/>
<accession>A0A8H4ADR7</accession>
<evidence type="ECO:0000256" key="7">
    <source>
        <dbReference type="SAM" id="Phobius"/>
    </source>
</evidence>
<feature type="domain" description="NuBaID C-terminal" evidence="9">
    <location>
        <begin position="249"/>
        <end position="383"/>
    </location>
</feature>
<evidence type="ECO:0000313" key="11">
    <source>
        <dbReference type="Proteomes" id="UP000439903"/>
    </source>
</evidence>
<evidence type="ECO:0000256" key="3">
    <source>
        <dbReference type="ARBA" id="ARBA00022771"/>
    </source>
</evidence>
<keyword evidence="5" id="KW-0539">Nucleus</keyword>
<keyword evidence="7" id="KW-0812">Transmembrane</keyword>
<dbReference type="GO" id="GO:0008270">
    <property type="term" value="F:zinc ion binding"/>
    <property type="evidence" value="ECO:0007669"/>
    <property type="project" value="UniProtKB-KW"/>
</dbReference>
<dbReference type="PANTHER" id="PTHR15835:SF6">
    <property type="entry name" value="ZINC FINGER C3HC-TYPE PROTEIN 1"/>
    <property type="match status" value="1"/>
</dbReference>
<proteinExistence type="predicted"/>
<sequence>MIESGSAIVFVHIVCVLFENIVFTISFLIMQQDTIDIISATKRSLSAIYENSLEISRNTVNKRDSSGPSTKQIKLAPDQSVGSTLPAQKLYRPLNKDDFMSRLATFKELTWAFKPDCLNPVECARHGWINVGKDWLKCEYCDEQMLVKLGNLELEEHLKKQYQEGLVTVHSATCPWRERQCDISIYKFPILLDQVVKENFQLRAFPLIKLDGKLPVIKAEMTEEFIQTMAAALSLENDNNVDPLVVGSAACLALFGWEYGYFEGLEVLQCKACFRRCALIHYRNIARNKEIQKEQENVEQTSNDKEMGDHIIKNTEESHAAANVDEKTEGLVQNLKDLIFDTETQHHWYCNWVNGDGRSTTNKTSEELAKRHPGWSITLESILKCTNSVTLGDSSVSQESDNQFNTFRNALSPRPQQS</sequence>
<dbReference type="SUPFAM" id="SSF57924">
    <property type="entry name" value="Inhibitor of apoptosis (IAP) repeat"/>
    <property type="match status" value="1"/>
</dbReference>
<dbReference type="Pfam" id="PF07967">
    <property type="entry name" value="zf-C3HC"/>
    <property type="match status" value="1"/>
</dbReference>
<feature type="domain" description="C3HC-type" evidence="8">
    <location>
        <begin position="93"/>
        <end position="214"/>
    </location>
</feature>
<gene>
    <name evidence="10" type="ORF">F8M41_023250</name>
</gene>
<organism evidence="10 11">
    <name type="scientific">Gigaspora margarita</name>
    <dbReference type="NCBI Taxonomy" id="4874"/>
    <lineage>
        <taxon>Eukaryota</taxon>
        <taxon>Fungi</taxon>
        <taxon>Fungi incertae sedis</taxon>
        <taxon>Mucoromycota</taxon>
        <taxon>Glomeromycotina</taxon>
        <taxon>Glomeromycetes</taxon>
        <taxon>Diversisporales</taxon>
        <taxon>Gigasporaceae</taxon>
        <taxon>Gigaspora</taxon>
    </lineage>
</organism>
<dbReference type="AlphaFoldDB" id="A0A8H4ADR7"/>
<dbReference type="EMBL" id="WTPW01000749">
    <property type="protein sequence ID" value="KAF0483257.1"/>
    <property type="molecule type" value="Genomic_DNA"/>
</dbReference>
<keyword evidence="11" id="KW-1185">Reference proteome</keyword>
<reference evidence="10 11" key="1">
    <citation type="journal article" date="2019" name="Environ. Microbiol.">
        <title>At the nexus of three kingdoms: the genome of the mycorrhizal fungus Gigaspora margarita provides insights into plant, endobacterial and fungal interactions.</title>
        <authorList>
            <person name="Venice F."/>
            <person name="Ghignone S."/>
            <person name="Salvioli di Fossalunga A."/>
            <person name="Amselem J."/>
            <person name="Novero M."/>
            <person name="Xianan X."/>
            <person name="Sedzielewska Toro K."/>
            <person name="Morin E."/>
            <person name="Lipzen A."/>
            <person name="Grigoriev I.V."/>
            <person name="Henrissat B."/>
            <person name="Martin F.M."/>
            <person name="Bonfante P."/>
        </authorList>
    </citation>
    <scope>NUCLEOTIDE SEQUENCE [LARGE SCALE GENOMIC DNA]</scope>
    <source>
        <strain evidence="10 11">BEG34</strain>
    </source>
</reference>
<comment type="caution">
    <text evidence="10">The sequence shown here is derived from an EMBL/GenBank/DDBJ whole genome shotgun (WGS) entry which is preliminary data.</text>
</comment>
<dbReference type="InterPro" id="IPR013909">
    <property type="entry name" value="NuBaID_C"/>
</dbReference>